<organism evidence="4 5">
    <name type="scientific">Diatraea saccharalis</name>
    <name type="common">sugarcane borer</name>
    <dbReference type="NCBI Taxonomy" id="40085"/>
    <lineage>
        <taxon>Eukaryota</taxon>
        <taxon>Metazoa</taxon>
        <taxon>Ecdysozoa</taxon>
        <taxon>Arthropoda</taxon>
        <taxon>Hexapoda</taxon>
        <taxon>Insecta</taxon>
        <taxon>Pterygota</taxon>
        <taxon>Neoptera</taxon>
        <taxon>Endopterygota</taxon>
        <taxon>Lepidoptera</taxon>
        <taxon>Glossata</taxon>
        <taxon>Ditrysia</taxon>
        <taxon>Pyraloidea</taxon>
        <taxon>Crambidae</taxon>
        <taxon>Crambinae</taxon>
        <taxon>Diatraea</taxon>
    </lineage>
</organism>
<dbReference type="Pfam" id="PF00611">
    <property type="entry name" value="FCH"/>
    <property type="match status" value="1"/>
</dbReference>
<feature type="domain" description="FCH" evidence="3">
    <location>
        <begin position="49"/>
        <end position="128"/>
    </location>
</feature>
<dbReference type="InterPro" id="IPR051627">
    <property type="entry name" value="SLIT-ROBO_RhoGAP"/>
</dbReference>
<proteinExistence type="predicted"/>
<dbReference type="EMBL" id="OU893350">
    <property type="protein sequence ID" value="CAG9788020.1"/>
    <property type="molecule type" value="Genomic_DNA"/>
</dbReference>
<keyword evidence="1" id="KW-0175">Coiled coil</keyword>
<reference evidence="4" key="1">
    <citation type="submission" date="2021-12" db="EMBL/GenBank/DDBJ databases">
        <authorList>
            <person name="King R."/>
        </authorList>
    </citation>
    <scope>NUCLEOTIDE SEQUENCE</scope>
</reference>
<dbReference type="SUPFAM" id="SSF103657">
    <property type="entry name" value="BAR/IMD domain-like"/>
    <property type="match status" value="1"/>
</dbReference>
<feature type="region of interest" description="Disordered" evidence="2">
    <location>
        <begin position="1"/>
        <end position="27"/>
    </location>
</feature>
<evidence type="ECO:0000256" key="2">
    <source>
        <dbReference type="SAM" id="MobiDB-lite"/>
    </source>
</evidence>
<protein>
    <recommendedName>
        <fullName evidence="3">FCH domain-containing protein</fullName>
    </recommendedName>
</protein>
<dbReference type="OrthoDB" id="5981864at2759"/>
<dbReference type="AlphaFoldDB" id="A0A9N9R2B2"/>
<dbReference type="Gene3D" id="1.20.1270.60">
    <property type="entry name" value="Arfaptin homology (AH) domain/BAR domain"/>
    <property type="match status" value="1"/>
</dbReference>
<evidence type="ECO:0000259" key="3">
    <source>
        <dbReference type="Pfam" id="PF00611"/>
    </source>
</evidence>
<dbReference type="InterPro" id="IPR027267">
    <property type="entry name" value="AH/BAR_dom_sf"/>
</dbReference>
<dbReference type="InterPro" id="IPR001060">
    <property type="entry name" value="FCH_dom"/>
</dbReference>
<sequence length="171" mass="19162">MSGATTPATEAPALQDRDVEPRTPMKRLGSTRKLAAFSNIRIQLSEQTRVLEARAEAAAGVAGELHEYCRRRADLEHEYSRALDKLARTAHQRHKDQKHKREQWPLTGAFACWQAALENTRALSRDHAALGELYGGPLAARLQRAADDALRLHRKCRDIGEPVFVHIGIVR</sequence>
<evidence type="ECO:0000313" key="5">
    <source>
        <dbReference type="Proteomes" id="UP001153714"/>
    </source>
</evidence>
<dbReference type="Proteomes" id="UP001153714">
    <property type="component" value="Chromosome 19"/>
</dbReference>
<dbReference type="PANTHER" id="PTHR14166">
    <property type="entry name" value="SLIT-ROBO RHO GTPASE ACTIVATING PROTEIN"/>
    <property type="match status" value="1"/>
</dbReference>
<gene>
    <name evidence="4" type="ORF">DIATSA_LOCUS5862</name>
</gene>
<accession>A0A9N9R2B2</accession>
<evidence type="ECO:0000313" key="4">
    <source>
        <dbReference type="EMBL" id="CAG9788020.1"/>
    </source>
</evidence>
<reference evidence="4" key="2">
    <citation type="submission" date="2022-10" db="EMBL/GenBank/DDBJ databases">
        <authorList>
            <consortium name="ENA_rothamsted_submissions"/>
            <consortium name="culmorum"/>
            <person name="King R."/>
        </authorList>
    </citation>
    <scope>NUCLEOTIDE SEQUENCE</scope>
</reference>
<evidence type="ECO:0000256" key="1">
    <source>
        <dbReference type="ARBA" id="ARBA00023054"/>
    </source>
</evidence>
<name>A0A9N9R2B2_9NEOP</name>
<keyword evidence="5" id="KW-1185">Reference proteome</keyword>